<comment type="caution">
    <text evidence="1">The sequence shown here is derived from an EMBL/GenBank/DDBJ whole genome shotgun (WGS) entry which is preliminary data.</text>
</comment>
<dbReference type="EMBL" id="NRRL01000013">
    <property type="protein sequence ID" value="MBK1667904.1"/>
    <property type="molecule type" value="Genomic_DNA"/>
</dbReference>
<evidence type="ECO:0000313" key="2">
    <source>
        <dbReference type="Proteomes" id="UP001296873"/>
    </source>
</evidence>
<gene>
    <name evidence="1" type="ORF">CKO28_07630</name>
</gene>
<name>A0ABS1DCF8_9PROT</name>
<reference evidence="1 2" key="1">
    <citation type="journal article" date="2020" name="Microorganisms">
        <title>Osmotic Adaptation and Compatible Solute Biosynthesis of Phototrophic Bacteria as Revealed from Genome Analyses.</title>
        <authorList>
            <person name="Imhoff J.F."/>
            <person name="Rahn T."/>
            <person name="Kunzel S."/>
            <person name="Keller A."/>
            <person name="Neulinger S.C."/>
        </authorList>
    </citation>
    <scope>NUCLEOTIDE SEQUENCE [LARGE SCALE GENOMIC DNA]</scope>
    <source>
        <strain evidence="1 2">DSM 9895</strain>
    </source>
</reference>
<proteinExistence type="predicted"/>
<evidence type="ECO:0000313" key="1">
    <source>
        <dbReference type="EMBL" id="MBK1667904.1"/>
    </source>
</evidence>
<accession>A0ABS1DCF8</accession>
<protein>
    <recommendedName>
        <fullName evidence="3">Anti-sigma factor NepR domain-containing protein</fullName>
    </recommendedName>
</protein>
<organism evidence="1 2">
    <name type="scientific">Rhodovibrio sodomensis</name>
    <dbReference type="NCBI Taxonomy" id="1088"/>
    <lineage>
        <taxon>Bacteria</taxon>
        <taxon>Pseudomonadati</taxon>
        <taxon>Pseudomonadota</taxon>
        <taxon>Alphaproteobacteria</taxon>
        <taxon>Rhodospirillales</taxon>
        <taxon>Rhodovibrionaceae</taxon>
        <taxon>Rhodovibrio</taxon>
    </lineage>
</organism>
<dbReference type="Proteomes" id="UP001296873">
    <property type="component" value="Unassembled WGS sequence"/>
</dbReference>
<sequence length="85" mass="9143">MAGNRRRTLELVYSNDGPVGVVEPGKADGASGSRDSAEDAQAIERFLAYLYEELRTLDKNQPAHLVGAAILALREDADGNESSRP</sequence>
<evidence type="ECO:0008006" key="3">
    <source>
        <dbReference type="Google" id="ProtNLM"/>
    </source>
</evidence>
<keyword evidence="2" id="KW-1185">Reference proteome</keyword>
<dbReference type="RefSeq" id="WP_200340063.1">
    <property type="nucleotide sequence ID" value="NZ_NRRL01000013.1"/>
</dbReference>